<dbReference type="AlphaFoldDB" id="A0A0D6E0H2"/>
<keyword evidence="1" id="KW-0614">Plasmid</keyword>
<dbReference type="HOGENOM" id="CLU_2617601_0_0_9"/>
<proteinExistence type="predicted"/>
<accession>A0A0D6E0H2</accession>
<evidence type="ECO:0000313" key="1">
    <source>
        <dbReference type="EMBL" id="CEN29607.1"/>
    </source>
</evidence>
<dbReference type="KEGG" id="lpk:LACPI_2407"/>
<reference evidence="2" key="1">
    <citation type="submission" date="2015-01" db="EMBL/GenBank/DDBJ databases">
        <authorList>
            <person name="Andreevskaya M."/>
        </authorList>
    </citation>
    <scope>NUCLEOTIDE SEQUENCE [LARGE SCALE GENOMIC DNA]</scope>
    <source>
        <strain evidence="2">MKFS47</strain>
        <plasmid evidence="2">III</plasmid>
    </source>
</reference>
<gene>
    <name evidence="1" type="ORF">LACPI_2407</name>
</gene>
<protein>
    <submittedName>
        <fullName evidence="1">Uncharacterized protein</fullName>
    </submittedName>
</protein>
<dbReference type="Proteomes" id="UP000033166">
    <property type="component" value="Plasmid III"/>
</dbReference>
<dbReference type="RefSeq" id="WP_047916780.1">
    <property type="nucleotide sequence ID" value="NZ_LN774771.1"/>
</dbReference>
<dbReference type="EMBL" id="LN774771">
    <property type="protein sequence ID" value="CEN29607.1"/>
    <property type="molecule type" value="Genomic_DNA"/>
</dbReference>
<sequence>MSVTKLLAKIDGISLFTGNIIPSKKLLEVEGIIKTALLNDDILEIIYESDILKLYRINESLREIDLRVSYYFNNKKMY</sequence>
<evidence type="ECO:0000313" key="2">
    <source>
        <dbReference type="Proteomes" id="UP000033166"/>
    </source>
</evidence>
<name>A0A0D6E0H2_9LACT</name>
<organism evidence="1 2">
    <name type="scientific">Pseudolactococcus piscium MKFS47</name>
    <dbReference type="NCBI Taxonomy" id="297352"/>
    <lineage>
        <taxon>Bacteria</taxon>
        <taxon>Bacillati</taxon>
        <taxon>Bacillota</taxon>
        <taxon>Bacilli</taxon>
        <taxon>Lactobacillales</taxon>
        <taxon>Streptococcaceae</taxon>
        <taxon>Pseudolactococcus</taxon>
    </lineage>
</organism>
<geneLocation type="plasmid" evidence="1 2">
    <name>III</name>
</geneLocation>